<dbReference type="RefSeq" id="XP_004261057.1">
    <property type="nucleotide sequence ID" value="XM_004261009.1"/>
</dbReference>
<dbReference type="SUPFAM" id="SSF53067">
    <property type="entry name" value="Actin-like ATPase domain"/>
    <property type="match status" value="1"/>
</dbReference>
<dbReference type="AlphaFoldDB" id="A0A0A1UCY2"/>
<accession>A0A0A1UCY2</accession>
<protein>
    <submittedName>
        <fullName evidence="2">Actin, putative</fullName>
    </submittedName>
</protein>
<dbReference type="EMBL" id="KB206245">
    <property type="protein sequence ID" value="ELP94286.1"/>
    <property type="molecule type" value="Genomic_DNA"/>
</dbReference>
<dbReference type="Gene3D" id="3.30.420.40">
    <property type="match status" value="1"/>
</dbReference>
<evidence type="ECO:0000313" key="3">
    <source>
        <dbReference type="Proteomes" id="UP000014680"/>
    </source>
</evidence>
<dbReference type="InterPro" id="IPR043129">
    <property type="entry name" value="ATPase_NBD"/>
</dbReference>
<keyword evidence="1" id="KW-1133">Transmembrane helix</keyword>
<keyword evidence="1" id="KW-0812">Transmembrane</keyword>
<dbReference type="KEGG" id="eiv:EIN_423270"/>
<dbReference type="Proteomes" id="UP000014680">
    <property type="component" value="Unassembled WGS sequence"/>
</dbReference>
<feature type="transmembrane region" description="Helical" evidence="1">
    <location>
        <begin position="64"/>
        <end position="95"/>
    </location>
</feature>
<dbReference type="PANTHER" id="PTHR11937">
    <property type="entry name" value="ACTIN"/>
    <property type="match status" value="1"/>
</dbReference>
<dbReference type="GeneID" id="14893270"/>
<sequence>MEASGIRETTYNSIMECDVDIRNQLYKNVVFSSGTSIYPGINDRLEKEKNANEKRISIIKAVHAWLNLIIFILWNLFFISTTLFLLCCYFILVWFGLNQSYWLYKTLNLAHFLSVFYFVF</sequence>
<keyword evidence="1" id="KW-0472">Membrane</keyword>
<organism evidence="2 3">
    <name type="scientific">Entamoeba invadens IP1</name>
    <dbReference type="NCBI Taxonomy" id="370355"/>
    <lineage>
        <taxon>Eukaryota</taxon>
        <taxon>Amoebozoa</taxon>
        <taxon>Evosea</taxon>
        <taxon>Archamoebae</taxon>
        <taxon>Mastigamoebida</taxon>
        <taxon>Entamoebidae</taxon>
        <taxon>Entamoeba</taxon>
    </lineage>
</organism>
<keyword evidence="3" id="KW-1185">Reference proteome</keyword>
<dbReference type="Pfam" id="PF00022">
    <property type="entry name" value="Actin"/>
    <property type="match status" value="1"/>
</dbReference>
<proteinExistence type="predicted"/>
<gene>
    <name evidence="2" type="ORF">EIN_423270</name>
</gene>
<dbReference type="OrthoDB" id="5132116at2759"/>
<dbReference type="InterPro" id="IPR004000">
    <property type="entry name" value="Actin"/>
</dbReference>
<evidence type="ECO:0000256" key="1">
    <source>
        <dbReference type="SAM" id="Phobius"/>
    </source>
</evidence>
<reference evidence="2 3" key="1">
    <citation type="submission" date="2012-10" db="EMBL/GenBank/DDBJ databases">
        <authorList>
            <person name="Zafar N."/>
            <person name="Inman J."/>
            <person name="Hall N."/>
            <person name="Lorenzi H."/>
            <person name="Caler E."/>
        </authorList>
    </citation>
    <scope>NUCLEOTIDE SEQUENCE [LARGE SCALE GENOMIC DNA]</scope>
    <source>
        <strain evidence="2 3">IP1</strain>
    </source>
</reference>
<dbReference type="VEuPathDB" id="AmoebaDB:EIN_423270"/>
<evidence type="ECO:0000313" key="2">
    <source>
        <dbReference type="EMBL" id="ELP94286.1"/>
    </source>
</evidence>
<name>A0A0A1UCY2_ENTIV</name>